<dbReference type="AlphaFoldDB" id="A0A1I5VJI9"/>
<evidence type="ECO:0000313" key="2">
    <source>
        <dbReference type="Proteomes" id="UP000199031"/>
    </source>
</evidence>
<accession>A0A1I5VJI9</accession>
<gene>
    <name evidence="1" type="ORF">SAMN05444277_10524</name>
</gene>
<name>A0A1I5VJI9_9BACT</name>
<protein>
    <submittedName>
        <fullName evidence="1">Uncharacterized protein</fullName>
    </submittedName>
</protein>
<dbReference type="OrthoDB" id="674820at2"/>
<reference evidence="1 2" key="1">
    <citation type="submission" date="2016-10" db="EMBL/GenBank/DDBJ databases">
        <authorList>
            <person name="de Groot N.N."/>
        </authorList>
    </citation>
    <scope>NUCLEOTIDE SEQUENCE [LARGE SCALE GENOMIC DNA]</scope>
    <source>
        <strain evidence="1 2">DSM 28286</strain>
    </source>
</reference>
<keyword evidence="2" id="KW-1185">Reference proteome</keyword>
<evidence type="ECO:0000313" key="1">
    <source>
        <dbReference type="EMBL" id="SFQ07601.1"/>
    </source>
</evidence>
<dbReference type="STRING" id="1465490.SAMN05444277_10524"/>
<dbReference type="EMBL" id="FOXQ01000005">
    <property type="protein sequence ID" value="SFQ07601.1"/>
    <property type="molecule type" value="Genomic_DNA"/>
</dbReference>
<organism evidence="1 2">
    <name type="scientific">Parafilimonas terrae</name>
    <dbReference type="NCBI Taxonomy" id="1465490"/>
    <lineage>
        <taxon>Bacteria</taxon>
        <taxon>Pseudomonadati</taxon>
        <taxon>Bacteroidota</taxon>
        <taxon>Chitinophagia</taxon>
        <taxon>Chitinophagales</taxon>
        <taxon>Chitinophagaceae</taxon>
        <taxon>Parafilimonas</taxon>
    </lineage>
</organism>
<proteinExistence type="predicted"/>
<dbReference type="RefSeq" id="WP_090657736.1">
    <property type="nucleotide sequence ID" value="NZ_FOXQ01000005.1"/>
</dbReference>
<sequence>MPVTHEITLQQAVDLTTRCRNNKPSSLPLSETFEAAAIARLLSTTGCSYLRIYYGMKEDGNIVAILVAANEDNEDMLPAGTSLTGDAIIVEEGIICPPICPPPSPLNT</sequence>
<dbReference type="Proteomes" id="UP000199031">
    <property type="component" value="Unassembled WGS sequence"/>
</dbReference>